<evidence type="ECO:0000313" key="2">
    <source>
        <dbReference type="EMBL" id="KAH6891506.1"/>
    </source>
</evidence>
<name>A0A9P9ATV3_9HYPO</name>
<evidence type="ECO:0000313" key="3">
    <source>
        <dbReference type="Proteomes" id="UP000777438"/>
    </source>
</evidence>
<dbReference type="EMBL" id="JAGPYM010000008">
    <property type="protein sequence ID" value="KAH6891506.1"/>
    <property type="molecule type" value="Genomic_DNA"/>
</dbReference>
<keyword evidence="1" id="KW-0732">Signal</keyword>
<evidence type="ECO:0000256" key="1">
    <source>
        <dbReference type="SAM" id="SignalP"/>
    </source>
</evidence>
<organism evidence="2 3">
    <name type="scientific">Thelonectria olida</name>
    <dbReference type="NCBI Taxonomy" id="1576542"/>
    <lineage>
        <taxon>Eukaryota</taxon>
        <taxon>Fungi</taxon>
        <taxon>Dikarya</taxon>
        <taxon>Ascomycota</taxon>
        <taxon>Pezizomycotina</taxon>
        <taxon>Sordariomycetes</taxon>
        <taxon>Hypocreomycetidae</taxon>
        <taxon>Hypocreales</taxon>
        <taxon>Nectriaceae</taxon>
        <taxon>Thelonectria</taxon>
    </lineage>
</organism>
<sequence>MRRPTWLGLALLSTLVEAKPAPWPETFTYPWRLFEDLSVPEDISRKGHLDGPKIKPSWYFDAVSTTSKNESVTVIFFANGPDSFKLPYGGGLLTLQIVGTFGNGTQFGMNDYATETDYRRFALAFAFKSHLTCLTWKTACR</sequence>
<keyword evidence="3" id="KW-1185">Reference proteome</keyword>
<feature type="chain" id="PRO_5040495333" evidence="1">
    <location>
        <begin position="19"/>
        <end position="141"/>
    </location>
</feature>
<dbReference type="Proteomes" id="UP000777438">
    <property type="component" value="Unassembled WGS sequence"/>
</dbReference>
<protein>
    <submittedName>
        <fullName evidence="2">Uncharacterized protein</fullName>
    </submittedName>
</protein>
<gene>
    <name evidence="2" type="ORF">B0T10DRAFT_560748</name>
</gene>
<proteinExistence type="predicted"/>
<dbReference type="AlphaFoldDB" id="A0A9P9ATV3"/>
<comment type="caution">
    <text evidence="2">The sequence shown here is derived from an EMBL/GenBank/DDBJ whole genome shotgun (WGS) entry which is preliminary data.</text>
</comment>
<dbReference type="OrthoDB" id="5344254at2759"/>
<feature type="signal peptide" evidence="1">
    <location>
        <begin position="1"/>
        <end position="18"/>
    </location>
</feature>
<accession>A0A9P9ATV3</accession>
<reference evidence="2 3" key="1">
    <citation type="journal article" date="2021" name="Nat. Commun.">
        <title>Genetic determinants of endophytism in the Arabidopsis root mycobiome.</title>
        <authorList>
            <person name="Mesny F."/>
            <person name="Miyauchi S."/>
            <person name="Thiergart T."/>
            <person name="Pickel B."/>
            <person name="Atanasova L."/>
            <person name="Karlsson M."/>
            <person name="Huettel B."/>
            <person name="Barry K.W."/>
            <person name="Haridas S."/>
            <person name="Chen C."/>
            <person name="Bauer D."/>
            <person name="Andreopoulos W."/>
            <person name="Pangilinan J."/>
            <person name="LaButti K."/>
            <person name="Riley R."/>
            <person name="Lipzen A."/>
            <person name="Clum A."/>
            <person name="Drula E."/>
            <person name="Henrissat B."/>
            <person name="Kohler A."/>
            <person name="Grigoriev I.V."/>
            <person name="Martin F.M."/>
            <person name="Hacquard S."/>
        </authorList>
    </citation>
    <scope>NUCLEOTIDE SEQUENCE [LARGE SCALE GENOMIC DNA]</scope>
    <source>
        <strain evidence="2 3">MPI-CAGE-CH-0241</strain>
    </source>
</reference>